<keyword evidence="1" id="KW-0175">Coiled coil</keyword>
<evidence type="ECO:0000256" key="1">
    <source>
        <dbReference type="SAM" id="Coils"/>
    </source>
</evidence>
<dbReference type="Proteomes" id="UP000610760">
    <property type="component" value="Unassembled WGS sequence"/>
</dbReference>
<name>A0A926E659_9FIRM</name>
<protein>
    <submittedName>
        <fullName evidence="2">Uncharacterized protein</fullName>
    </submittedName>
</protein>
<proteinExistence type="predicted"/>
<organism evidence="2 3">
    <name type="scientific">Fumia xinanensis</name>
    <dbReference type="NCBI Taxonomy" id="2763659"/>
    <lineage>
        <taxon>Bacteria</taxon>
        <taxon>Bacillati</taxon>
        <taxon>Bacillota</taxon>
        <taxon>Clostridia</taxon>
        <taxon>Eubacteriales</taxon>
        <taxon>Oscillospiraceae</taxon>
        <taxon>Fumia</taxon>
    </lineage>
</organism>
<keyword evidence="3" id="KW-1185">Reference proteome</keyword>
<feature type="coiled-coil region" evidence="1">
    <location>
        <begin position="323"/>
        <end position="350"/>
    </location>
</feature>
<gene>
    <name evidence="2" type="ORF">H8710_08985</name>
</gene>
<dbReference type="RefSeq" id="WP_249295178.1">
    <property type="nucleotide sequence ID" value="NZ_JACRSV010000002.1"/>
</dbReference>
<accession>A0A926E659</accession>
<dbReference type="EMBL" id="JACRSV010000002">
    <property type="protein sequence ID" value="MBC8560200.1"/>
    <property type="molecule type" value="Genomic_DNA"/>
</dbReference>
<reference evidence="2" key="1">
    <citation type="submission" date="2020-08" db="EMBL/GenBank/DDBJ databases">
        <title>Genome public.</title>
        <authorList>
            <person name="Liu C."/>
            <person name="Sun Q."/>
        </authorList>
    </citation>
    <scope>NUCLEOTIDE SEQUENCE</scope>
    <source>
        <strain evidence="2">NSJ-33</strain>
    </source>
</reference>
<evidence type="ECO:0000313" key="3">
    <source>
        <dbReference type="Proteomes" id="UP000610760"/>
    </source>
</evidence>
<sequence>MKKLPLKVDAMIMSECWTYYKMAIIETSPYKYPWLASHFRAFSYHDLSVMLGENGHMHPLQYFEDILSIQEIPIGTVNNGSLIETLTGEISQGNYLVIECNFPKLFSDDPECFHIHEVFLFGFDEEKQVFYSTLLQSSGRFQEAEIPFARLREAFSDISCFYGDHPEIMSERRCFYYSISRIRLREQYNNDNSLYLLLEKIQDELRGSMHRTLIYDKNGQLPDASSLIYSKEGKVSVTGEYFTGLACLLMMREDIKRLLEMDTIPQELMERTTSSLMKLHEHQSIIHLSLKWFLDEISTDNPQLRALVEWYGNCCGNMNMMYLMALKFEMTQKRELLERIQEKLLALYKEEHDCLTQFETIARKEYYEYLRRQLKS</sequence>
<evidence type="ECO:0000313" key="2">
    <source>
        <dbReference type="EMBL" id="MBC8560200.1"/>
    </source>
</evidence>
<dbReference type="AlphaFoldDB" id="A0A926E659"/>
<comment type="caution">
    <text evidence="2">The sequence shown here is derived from an EMBL/GenBank/DDBJ whole genome shotgun (WGS) entry which is preliminary data.</text>
</comment>